<dbReference type="RefSeq" id="WP_377567648.1">
    <property type="nucleotide sequence ID" value="NZ_JBHTJZ010000066.1"/>
</dbReference>
<keyword evidence="8" id="KW-0032">Aminotransferase</keyword>
<gene>
    <name evidence="8" type="ORF">ACFQ2I_20680</name>
</gene>
<dbReference type="EMBL" id="JBHTJZ010000066">
    <property type="protein sequence ID" value="MFD0961763.1"/>
    <property type="molecule type" value="Genomic_DNA"/>
</dbReference>
<dbReference type="GO" id="GO:0008483">
    <property type="term" value="F:transaminase activity"/>
    <property type="evidence" value="ECO:0007669"/>
    <property type="project" value="UniProtKB-KW"/>
</dbReference>
<dbReference type="CDD" id="cd06453">
    <property type="entry name" value="SufS_like"/>
    <property type="match status" value="1"/>
</dbReference>
<comment type="similarity">
    <text evidence="2">Belongs to the class-V pyridoxal-phosphate-dependent aminotransferase family. Csd subfamily.</text>
</comment>
<evidence type="ECO:0000256" key="6">
    <source>
        <dbReference type="ARBA" id="ARBA00050776"/>
    </source>
</evidence>
<dbReference type="PANTHER" id="PTHR43586:SF4">
    <property type="entry name" value="ISOPENICILLIN N EPIMERASE"/>
    <property type="match status" value="1"/>
</dbReference>
<keyword evidence="4" id="KW-0808">Transferase</keyword>
<proteinExistence type="inferred from homology"/>
<evidence type="ECO:0000256" key="2">
    <source>
        <dbReference type="ARBA" id="ARBA00010447"/>
    </source>
</evidence>
<comment type="catalytic activity">
    <reaction evidence="6">
        <text>(sulfur carrier)-H + L-cysteine = (sulfur carrier)-SH + L-alanine</text>
        <dbReference type="Rhea" id="RHEA:43892"/>
        <dbReference type="Rhea" id="RHEA-COMP:14737"/>
        <dbReference type="Rhea" id="RHEA-COMP:14739"/>
        <dbReference type="ChEBI" id="CHEBI:29917"/>
        <dbReference type="ChEBI" id="CHEBI:35235"/>
        <dbReference type="ChEBI" id="CHEBI:57972"/>
        <dbReference type="ChEBI" id="CHEBI:64428"/>
        <dbReference type="EC" id="2.8.1.7"/>
    </reaction>
</comment>
<dbReference type="Proteomes" id="UP001596989">
    <property type="component" value="Unassembled WGS sequence"/>
</dbReference>
<feature type="domain" description="Aminotransferase class V" evidence="7">
    <location>
        <begin position="7"/>
        <end position="375"/>
    </location>
</feature>
<reference evidence="9" key="1">
    <citation type="journal article" date="2019" name="Int. J. Syst. Evol. Microbiol.">
        <title>The Global Catalogue of Microorganisms (GCM) 10K type strain sequencing project: providing services to taxonomists for standard genome sequencing and annotation.</title>
        <authorList>
            <consortium name="The Broad Institute Genomics Platform"/>
            <consortium name="The Broad Institute Genome Sequencing Center for Infectious Disease"/>
            <person name="Wu L."/>
            <person name="Ma J."/>
        </authorList>
    </citation>
    <scope>NUCLEOTIDE SEQUENCE [LARGE SCALE GENOMIC DNA]</scope>
    <source>
        <strain evidence="9">CCUG 59129</strain>
    </source>
</reference>
<keyword evidence="9" id="KW-1185">Reference proteome</keyword>
<dbReference type="InterPro" id="IPR016454">
    <property type="entry name" value="Cysteine_dSase"/>
</dbReference>
<dbReference type="InterPro" id="IPR015421">
    <property type="entry name" value="PyrdxlP-dep_Trfase_major"/>
</dbReference>
<dbReference type="InterPro" id="IPR015422">
    <property type="entry name" value="PyrdxlP-dep_Trfase_small"/>
</dbReference>
<sequence>MHYHNTIYLDHAATSWPKPPEVINAVVKVMQEDAANPGRGSHQMAVRASRVLFHTREKLSKLFHVKNPNDIAFTSNTTMALNMAIKGWVKQGDHVIATSVEHNSVRRPLYELERSRGVQVTYIEGDVEGNIDVKEIVAAIQPNTTLIVVNHSSNLLGTILPISDIGDVARKHGVKLLVDAAQSAGILPIDVEAMGIHMLAFPGHKGLLGPQGTGGLYIASELELEPLLHGGTGSQSEALQQPLVRPDRYEAGTQNTPGLAGLGAGVQYILNETVEKIHTKEWALIQRLLEGLGNIKGVRLLGPQLNRPRTGIASFTVSNRDPSELAFILDRNYGIAVRSGYHCTPLAHQCAGTESTGAVRASVGVNSTEDDIDALIAAVNELVEQHDV</sequence>
<dbReference type="InterPro" id="IPR000192">
    <property type="entry name" value="Aminotrans_V_dom"/>
</dbReference>
<dbReference type="PANTHER" id="PTHR43586">
    <property type="entry name" value="CYSTEINE DESULFURASE"/>
    <property type="match status" value="1"/>
</dbReference>
<comment type="cofactor">
    <cofactor evidence="1">
        <name>pyridoxal 5'-phosphate</name>
        <dbReference type="ChEBI" id="CHEBI:597326"/>
    </cofactor>
</comment>
<protein>
    <recommendedName>
        <fullName evidence="3">cysteine desulfurase</fullName>
        <ecNumber evidence="3">2.8.1.7</ecNumber>
    </recommendedName>
</protein>
<dbReference type="Pfam" id="PF00266">
    <property type="entry name" value="Aminotran_5"/>
    <property type="match status" value="1"/>
</dbReference>
<dbReference type="Gene3D" id="3.40.640.10">
    <property type="entry name" value="Type I PLP-dependent aspartate aminotransferase-like (Major domain)"/>
    <property type="match status" value="1"/>
</dbReference>
<evidence type="ECO:0000259" key="7">
    <source>
        <dbReference type="Pfam" id="PF00266"/>
    </source>
</evidence>
<evidence type="ECO:0000313" key="9">
    <source>
        <dbReference type="Proteomes" id="UP001596989"/>
    </source>
</evidence>
<organism evidence="8 9">
    <name type="scientific">Paenibacillus chungangensis</name>
    <dbReference type="NCBI Taxonomy" id="696535"/>
    <lineage>
        <taxon>Bacteria</taxon>
        <taxon>Bacillati</taxon>
        <taxon>Bacillota</taxon>
        <taxon>Bacilli</taxon>
        <taxon>Bacillales</taxon>
        <taxon>Paenibacillaceae</taxon>
        <taxon>Paenibacillus</taxon>
    </lineage>
</organism>
<evidence type="ECO:0000256" key="3">
    <source>
        <dbReference type="ARBA" id="ARBA00012239"/>
    </source>
</evidence>
<dbReference type="InterPro" id="IPR015424">
    <property type="entry name" value="PyrdxlP-dep_Trfase"/>
</dbReference>
<dbReference type="NCBIfam" id="TIGR01977">
    <property type="entry name" value="am_tr_V_EF2568"/>
    <property type="match status" value="1"/>
</dbReference>
<evidence type="ECO:0000256" key="1">
    <source>
        <dbReference type="ARBA" id="ARBA00001933"/>
    </source>
</evidence>
<evidence type="ECO:0000313" key="8">
    <source>
        <dbReference type="EMBL" id="MFD0961763.1"/>
    </source>
</evidence>
<keyword evidence="5" id="KW-0663">Pyridoxal phosphate</keyword>
<name>A0ABW3HW85_9BACL</name>
<dbReference type="Gene3D" id="3.90.1150.10">
    <property type="entry name" value="Aspartate Aminotransferase, domain 1"/>
    <property type="match status" value="1"/>
</dbReference>
<dbReference type="PIRSF" id="PIRSF005572">
    <property type="entry name" value="NifS"/>
    <property type="match status" value="1"/>
</dbReference>
<evidence type="ECO:0000256" key="4">
    <source>
        <dbReference type="ARBA" id="ARBA00022679"/>
    </source>
</evidence>
<accession>A0ABW3HW85</accession>
<dbReference type="InterPro" id="IPR010969">
    <property type="entry name" value="Cys_dSase-rel_unknwn_funct"/>
</dbReference>
<evidence type="ECO:0000256" key="5">
    <source>
        <dbReference type="ARBA" id="ARBA00022898"/>
    </source>
</evidence>
<dbReference type="InterPro" id="IPR010970">
    <property type="entry name" value="Cys_dSase_SufS"/>
</dbReference>
<comment type="caution">
    <text evidence="8">The sequence shown here is derived from an EMBL/GenBank/DDBJ whole genome shotgun (WGS) entry which is preliminary data.</text>
</comment>
<dbReference type="SUPFAM" id="SSF53383">
    <property type="entry name" value="PLP-dependent transferases"/>
    <property type="match status" value="1"/>
</dbReference>
<dbReference type="EC" id="2.8.1.7" evidence="3"/>